<keyword evidence="4 8" id="KW-0812">Transmembrane</keyword>
<feature type="transmembrane region" description="Helical" evidence="8">
    <location>
        <begin position="343"/>
        <end position="362"/>
    </location>
</feature>
<sequence length="363" mass="38921">MDRFFSRATHTLIEVVSESMAGTRCGIGDEGKETEECRNDVVALRLKCVAIVLILLAGAVGVAIPLIGSHHRMIRADGKPFALAKALAAGVILATGFVHMLHDAEEAFENPCVPRVPWREFPFAGFVAMLAALGTLVVDFVATQWYARKAEVEEPEEEEVEGIRVPLVAEGGEKMHIVGMRAHAAAHRHSNGNEIEDDGESSRHARHAVVSQILELGIVSHSVIIGLSLGVSQSPCTIRPLIAALSFHQFFEGFALGGCISQANFGKIHVMLMAFFFAITTPLGVGIGAGIASSYNANSPRALVLEGLLDSISAGILIYMALVDLIANDFLNRSMKYNVHLQVTSYACLFLGACSMSALAIWA</sequence>
<protein>
    <submittedName>
        <fullName evidence="10">Zinc transporter 10-like</fullName>
    </submittedName>
</protein>
<dbReference type="NCBIfam" id="TIGR00820">
    <property type="entry name" value="zip"/>
    <property type="match status" value="1"/>
</dbReference>
<gene>
    <name evidence="10" type="primary">LOC120251129</name>
</gene>
<feature type="transmembrane region" description="Helical" evidence="8">
    <location>
        <begin position="80"/>
        <end position="101"/>
    </location>
</feature>
<evidence type="ECO:0000256" key="7">
    <source>
        <dbReference type="ARBA" id="ARBA00023136"/>
    </source>
</evidence>
<evidence type="ECO:0000256" key="5">
    <source>
        <dbReference type="ARBA" id="ARBA00022989"/>
    </source>
</evidence>
<dbReference type="InterPro" id="IPR004698">
    <property type="entry name" value="Zn/Fe_permease_fun/pln"/>
</dbReference>
<feature type="transmembrane region" description="Helical" evidence="8">
    <location>
        <begin position="312"/>
        <end position="331"/>
    </location>
</feature>
<organism evidence="9 10">
    <name type="scientific">Dioscorea cayennensis subsp. rotundata</name>
    <name type="common">White Guinea yam</name>
    <name type="synonym">Dioscorea rotundata</name>
    <dbReference type="NCBI Taxonomy" id="55577"/>
    <lineage>
        <taxon>Eukaryota</taxon>
        <taxon>Viridiplantae</taxon>
        <taxon>Streptophyta</taxon>
        <taxon>Embryophyta</taxon>
        <taxon>Tracheophyta</taxon>
        <taxon>Spermatophyta</taxon>
        <taxon>Magnoliopsida</taxon>
        <taxon>Liliopsida</taxon>
        <taxon>Dioscoreales</taxon>
        <taxon>Dioscoreaceae</taxon>
        <taxon>Dioscorea</taxon>
    </lineage>
</organism>
<feature type="transmembrane region" description="Helical" evidence="8">
    <location>
        <begin position="49"/>
        <end position="68"/>
    </location>
</feature>
<keyword evidence="9" id="KW-1185">Reference proteome</keyword>
<evidence type="ECO:0000256" key="6">
    <source>
        <dbReference type="ARBA" id="ARBA00023065"/>
    </source>
</evidence>
<evidence type="ECO:0000256" key="2">
    <source>
        <dbReference type="ARBA" id="ARBA00006939"/>
    </source>
</evidence>
<evidence type="ECO:0000256" key="4">
    <source>
        <dbReference type="ARBA" id="ARBA00022692"/>
    </source>
</evidence>
<feature type="transmembrane region" description="Helical" evidence="8">
    <location>
        <begin position="121"/>
        <end position="142"/>
    </location>
</feature>
<dbReference type="InterPro" id="IPR003689">
    <property type="entry name" value="ZIP"/>
</dbReference>
<comment type="caution">
    <text evidence="8">Lacks conserved residue(s) required for the propagation of feature annotation.</text>
</comment>
<name>A0AB40ALL7_DIOCR</name>
<keyword evidence="7 8" id="KW-0472">Membrane</keyword>
<dbReference type="Proteomes" id="UP001515500">
    <property type="component" value="Chromosome 20"/>
</dbReference>
<dbReference type="GeneID" id="120251129"/>
<dbReference type="AlphaFoldDB" id="A0AB40ALL7"/>
<keyword evidence="3 8" id="KW-0813">Transport</keyword>
<evidence type="ECO:0000256" key="3">
    <source>
        <dbReference type="ARBA" id="ARBA00022448"/>
    </source>
</evidence>
<dbReference type="RefSeq" id="XP_039115604.1">
    <property type="nucleotide sequence ID" value="XM_039259670.1"/>
</dbReference>
<evidence type="ECO:0000256" key="1">
    <source>
        <dbReference type="ARBA" id="ARBA00004141"/>
    </source>
</evidence>
<dbReference type="PANTHER" id="PTHR11040:SF216">
    <property type="entry name" value="ZINC TRANSPORTER 10"/>
    <property type="match status" value="1"/>
</dbReference>
<evidence type="ECO:0000256" key="8">
    <source>
        <dbReference type="RuleBase" id="RU362088"/>
    </source>
</evidence>
<evidence type="ECO:0000313" key="10">
    <source>
        <dbReference type="RefSeq" id="XP_039115604.1"/>
    </source>
</evidence>
<keyword evidence="5 8" id="KW-1133">Transmembrane helix</keyword>
<reference evidence="10" key="1">
    <citation type="submission" date="2025-08" db="UniProtKB">
        <authorList>
            <consortium name="RefSeq"/>
        </authorList>
    </citation>
    <scope>IDENTIFICATION</scope>
</reference>
<dbReference type="Pfam" id="PF02535">
    <property type="entry name" value="Zip"/>
    <property type="match status" value="1"/>
</dbReference>
<feature type="transmembrane region" description="Helical" evidence="8">
    <location>
        <begin position="270"/>
        <end position="292"/>
    </location>
</feature>
<keyword evidence="6 8" id="KW-0406">Ion transport</keyword>
<evidence type="ECO:0000313" key="9">
    <source>
        <dbReference type="Proteomes" id="UP001515500"/>
    </source>
</evidence>
<dbReference type="PANTHER" id="PTHR11040">
    <property type="entry name" value="ZINC/IRON TRANSPORTER"/>
    <property type="match status" value="1"/>
</dbReference>
<comment type="subcellular location">
    <subcellularLocation>
        <location evidence="1 8">Membrane</location>
        <topology evidence="1 8">Multi-pass membrane protein</topology>
    </subcellularLocation>
</comment>
<proteinExistence type="inferred from homology"/>
<accession>A0AB40ALL7</accession>
<dbReference type="GO" id="GO:0005385">
    <property type="term" value="F:zinc ion transmembrane transporter activity"/>
    <property type="evidence" value="ECO:0007669"/>
    <property type="project" value="InterPro"/>
</dbReference>
<comment type="similarity">
    <text evidence="2 8">Belongs to the ZIP transporter (TC 2.A.5) family.</text>
</comment>
<dbReference type="GO" id="GO:0005886">
    <property type="term" value="C:plasma membrane"/>
    <property type="evidence" value="ECO:0007669"/>
    <property type="project" value="TreeGrafter"/>
</dbReference>